<dbReference type="GO" id="GO:0030246">
    <property type="term" value="F:carbohydrate binding"/>
    <property type="evidence" value="ECO:0007669"/>
    <property type="project" value="UniProtKB-KW"/>
</dbReference>
<feature type="repeat" description="CSPG" evidence="8">
    <location>
        <begin position="281"/>
        <end position="377"/>
    </location>
</feature>
<reference evidence="11" key="1">
    <citation type="journal article" date="2023" name="Science">
        <title>Genome structures resolve the early diversification of teleost fishes.</title>
        <authorList>
            <person name="Parey E."/>
            <person name="Louis A."/>
            <person name="Montfort J."/>
            <person name="Bouchez O."/>
            <person name="Roques C."/>
            <person name="Iampietro C."/>
            <person name="Lluch J."/>
            <person name="Castinel A."/>
            <person name="Donnadieu C."/>
            <person name="Desvignes T."/>
            <person name="Floi Bucao C."/>
            <person name="Jouanno E."/>
            <person name="Wen M."/>
            <person name="Mejri S."/>
            <person name="Dirks R."/>
            <person name="Jansen H."/>
            <person name="Henkel C."/>
            <person name="Chen W.J."/>
            <person name="Zahm M."/>
            <person name="Cabau C."/>
            <person name="Klopp C."/>
            <person name="Thompson A.W."/>
            <person name="Robinson-Rechavi M."/>
            <person name="Braasch I."/>
            <person name="Lecointre G."/>
            <person name="Bobe J."/>
            <person name="Postlethwait J.H."/>
            <person name="Berthelot C."/>
            <person name="Roest Crollius H."/>
            <person name="Guiguen Y."/>
        </authorList>
    </citation>
    <scope>NUCLEOTIDE SEQUENCE</scope>
    <source>
        <strain evidence="11">NC1722</strain>
    </source>
</reference>
<dbReference type="InterPro" id="IPR001304">
    <property type="entry name" value="C-type_lectin-like"/>
</dbReference>
<evidence type="ECO:0000256" key="6">
    <source>
        <dbReference type="ARBA" id="ARBA00022837"/>
    </source>
</evidence>
<dbReference type="PANTHER" id="PTHR45739:SF3">
    <property type="entry name" value="FRAS-RELATED EXTRACELLULAR MATRIX PROTEIN 1B PRECURSOR"/>
    <property type="match status" value="1"/>
</dbReference>
<evidence type="ECO:0000256" key="3">
    <source>
        <dbReference type="ARBA" id="ARBA00022729"/>
    </source>
</evidence>
<dbReference type="SUPFAM" id="SSF141072">
    <property type="entry name" value="CalX-like"/>
    <property type="match status" value="1"/>
</dbReference>
<feature type="compositionally biased region" description="Basic and acidic residues" evidence="9">
    <location>
        <begin position="552"/>
        <end position="580"/>
    </location>
</feature>
<evidence type="ECO:0000256" key="9">
    <source>
        <dbReference type="SAM" id="MobiDB-lite"/>
    </source>
</evidence>
<dbReference type="SUPFAM" id="SSF56436">
    <property type="entry name" value="C-type lectin-like"/>
    <property type="match status" value="1"/>
</dbReference>
<evidence type="ECO:0000313" key="11">
    <source>
        <dbReference type="EMBL" id="KAJ8395495.1"/>
    </source>
</evidence>
<evidence type="ECO:0000256" key="4">
    <source>
        <dbReference type="ARBA" id="ARBA00022734"/>
    </source>
</evidence>
<dbReference type="AlphaFoldDB" id="A0AAD7S3X9"/>
<dbReference type="Proteomes" id="UP001221898">
    <property type="component" value="Unassembled WGS sequence"/>
</dbReference>
<evidence type="ECO:0000259" key="10">
    <source>
        <dbReference type="PROSITE" id="PS50041"/>
    </source>
</evidence>
<feature type="domain" description="C-type lectin" evidence="10">
    <location>
        <begin position="694"/>
        <end position="800"/>
    </location>
</feature>
<evidence type="ECO:0000256" key="1">
    <source>
        <dbReference type="ARBA" id="ARBA00004167"/>
    </source>
</evidence>
<dbReference type="InterPro" id="IPR039005">
    <property type="entry name" value="CSPG_rpt"/>
</dbReference>
<evidence type="ECO:0000256" key="5">
    <source>
        <dbReference type="ARBA" id="ARBA00022737"/>
    </source>
</evidence>
<dbReference type="PROSITE" id="PS50041">
    <property type="entry name" value="C_TYPE_LECTIN_2"/>
    <property type="match status" value="1"/>
</dbReference>
<dbReference type="Pfam" id="PF00059">
    <property type="entry name" value="Lectin_C"/>
    <property type="match status" value="1"/>
</dbReference>
<dbReference type="InterPro" id="IPR051561">
    <property type="entry name" value="FRAS1_ECM"/>
</dbReference>
<dbReference type="CDD" id="cd03593">
    <property type="entry name" value="CLECT_NK_receptors_like"/>
    <property type="match status" value="1"/>
</dbReference>
<sequence length="816" mass="90497">MNRLCYLHTTLQGVKGHDSFRFFLSDAENQSPSQSFFISLRAVHKGDIVLVTRPVTLMAGERVIFTTDILLATDSGGRAEELVYTVSIPPSHGHLHAVQHPGMPLHTFSQLDVAAQRVCYTHDNSRFAQHDSVSFVVSNGVTSKSGSLLFKVEHGDRIPPTLSSNNGLRLTEGATVPISQDILELTDPDTAANNLTYTVAQLPQYGRLLLRGQPLSQRRFTQADINSLDLTYQHQSGPARIDRFTFLASDGTNRGFLLYGQLREEPVTFTIEVEHVDKTPPSLVTRRTPSTVENLEGGKQGIYITSRDLQASDPDSPDQELEFTILRSPHFGHLENALTGGYIKGRFTQKDLDQRGVRYIIDLDVDVTGDSFEFHVTDPAGNTMLSEVLELKWSRVELSATCFRVCENVGTLPVQVMRSGNSIDPAYIGIQVVEGTAKVGRDFTHSTAALIQFDPGVNVKSWNIYLKDDGLEENHEKFEVVLKGQKNTVLGQRQRATVEIVDPRGGNCDPEELRLEEEAAPVLPPPRVHPPPLHTPSQAQEVRTPHLQPEGPWERPPHPPRGDVPNRHPFLDYSEGELRDQAGPGPRRTQLRVLGSSGGRAHFSGVEMRGEETSWMFHGIIPLRAEDKRPPNPAPVPQVHTDLQVTPIWTWSGPAHPEEAAGDTPQGDSPQTAPHKRKAVKVAGGACPPGWVPHKENCYMLSSDTASWSSAQQSCALLFDSHLTSVDSKTDMKWLWKFAGKQPFWIGLTATSGQWSWTDGHPLSFSKLKKASVPEPQPQDESEPSCVLVQNQRRWTPMSCTSEEHRYICSTPAHFI</sequence>
<comment type="subcellular location">
    <subcellularLocation>
        <location evidence="1">Membrane</location>
        <topology evidence="1">Single-pass membrane protein</topology>
    </subcellularLocation>
</comment>
<keyword evidence="7" id="KW-0325">Glycoprotein</keyword>
<dbReference type="PANTHER" id="PTHR45739">
    <property type="entry name" value="MATRIX PROTEIN, PUTATIVE-RELATED"/>
    <property type="match status" value="1"/>
</dbReference>
<feature type="repeat" description="CSPG" evidence="8">
    <location>
        <begin position="46"/>
        <end position="138"/>
    </location>
</feature>
<feature type="region of interest" description="Disordered" evidence="9">
    <location>
        <begin position="650"/>
        <end position="678"/>
    </location>
</feature>
<dbReference type="GO" id="GO:0007154">
    <property type="term" value="P:cell communication"/>
    <property type="evidence" value="ECO:0007669"/>
    <property type="project" value="InterPro"/>
</dbReference>
<organism evidence="11 12">
    <name type="scientific">Aldrovandia affinis</name>
    <dbReference type="NCBI Taxonomy" id="143900"/>
    <lineage>
        <taxon>Eukaryota</taxon>
        <taxon>Metazoa</taxon>
        <taxon>Chordata</taxon>
        <taxon>Craniata</taxon>
        <taxon>Vertebrata</taxon>
        <taxon>Euteleostomi</taxon>
        <taxon>Actinopterygii</taxon>
        <taxon>Neopterygii</taxon>
        <taxon>Teleostei</taxon>
        <taxon>Notacanthiformes</taxon>
        <taxon>Halosauridae</taxon>
        <taxon>Aldrovandia</taxon>
    </lineage>
</organism>
<keyword evidence="4" id="KW-0430">Lectin</keyword>
<dbReference type="Gene3D" id="2.60.40.2030">
    <property type="match status" value="1"/>
</dbReference>
<proteinExistence type="inferred from homology"/>
<dbReference type="PROSITE" id="PS51854">
    <property type="entry name" value="CSPG"/>
    <property type="match status" value="3"/>
</dbReference>
<name>A0AAD7S3X9_9TELE</name>
<dbReference type="Gene3D" id="3.10.100.10">
    <property type="entry name" value="Mannose-Binding Protein A, subunit A"/>
    <property type="match status" value="1"/>
</dbReference>
<dbReference type="InterPro" id="IPR003644">
    <property type="entry name" value="Calx_beta"/>
</dbReference>
<keyword evidence="5" id="KW-0677">Repeat</keyword>
<dbReference type="SMART" id="SM00237">
    <property type="entry name" value="Calx_beta"/>
    <property type="match status" value="1"/>
</dbReference>
<evidence type="ECO:0000256" key="7">
    <source>
        <dbReference type="ARBA" id="ARBA00023180"/>
    </source>
</evidence>
<comment type="similarity">
    <text evidence="2">Belongs to the FRAS1 family.</text>
</comment>
<dbReference type="GO" id="GO:0016020">
    <property type="term" value="C:membrane"/>
    <property type="evidence" value="ECO:0007669"/>
    <property type="project" value="UniProtKB-SubCell"/>
</dbReference>
<comment type="caution">
    <text evidence="11">The sequence shown here is derived from an EMBL/GenBank/DDBJ whole genome shotgun (WGS) entry which is preliminary data.</text>
</comment>
<dbReference type="GO" id="GO:0009653">
    <property type="term" value="P:anatomical structure morphogenesis"/>
    <property type="evidence" value="ECO:0007669"/>
    <property type="project" value="TreeGrafter"/>
</dbReference>
<dbReference type="InterPro" id="IPR016186">
    <property type="entry name" value="C-type_lectin-like/link_sf"/>
</dbReference>
<dbReference type="InterPro" id="IPR038081">
    <property type="entry name" value="CalX-like_sf"/>
</dbReference>
<dbReference type="InterPro" id="IPR033992">
    <property type="entry name" value="NKR-like_CTLD"/>
</dbReference>
<feature type="repeat" description="CSPG" evidence="8">
    <location>
        <begin position="159"/>
        <end position="249"/>
    </location>
</feature>
<dbReference type="Pfam" id="PF03160">
    <property type="entry name" value="Calx-beta"/>
    <property type="match status" value="1"/>
</dbReference>
<keyword evidence="12" id="KW-1185">Reference proteome</keyword>
<keyword evidence="6" id="KW-0106">Calcium</keyword>
<gene>
    <name evidence="11" type="ORF">AAFF_G00032290</name>
</gene>
<dbReference type="SMART" id="SM00034">
    <property type="entry name" value="CLECT"/>
    <property type="match status" value="1"/>
</dbReference>
<evidence type="ECO:0000313" key="12">
    <source>
        <dbReference type="Proteomes" id="UP001221898"/>
    </source>
</evidence>
<feature type="region of interest" description="Disordered" evidence="9">
    <location>
        <begin position="521"/>
        <end position="601"/>
    </location>
</feature>
<feature type="compositionally biased region" description="Pro residues" evidence="9">
    <location>
        <begin position="522"/>
        <end position="534"/>
    </location>
</feature>
<protein>
    <recommendedName>
        <fullName evidence="10">C-type lectin domain-containing protein</fullName>
    </recommendedName>
</protein>
<evidence type="ECO:0000256" key="2">
    <source>
        <dbReference type="ARBA" id="ARBA00005529"/>
    </source>
</evidence>
<dbReference type="EMBL" id="JAINUG010000116">
    <property type="protein sequence ID" value="KAJ8395495.1"/>
    <property type="molecule type" value="Genomic_DNA"/>
</dbReference>
<keyword evidence="3" id="KW-0732">Signal</keyword>
<evidence type="ECO:0000256" key="8">
    <source>
        <dbReference type="PROSITE-ProRule" id="PRU01201"/>
    </source>
</evidence>
<dbReference type="InterPro" id="IPR016187">
    <property type="entry name" value="CTDL_fold"/>
</dbReference>
<accession>A0AAD7S3X9</accession>
<dbReference type="Pfam" id="PF16184">
    <property type="entry name" value="Cadherin_3"/>
    <property type="match status" value="3"/>
</dbReference>